<comment type="caution">
    <text evidence="3">The sequence shown here is derived from an EMBL/GenBank/DDBJ whole genome shotgun (WGS) entry which is preliminary data.</text>
</comment>
<organism evidence="3 4">
    <name type="scientific">Zoarces viviparus</name>
    <name type="common">Viviparous eelpout</name>
    <name type="synonym">Blennius viviparus</name>
    <dbReference type="NCBI Taxonomy" id="48416"/>
    <lineage>
        <taxon>Eukaryota</taxon>
        <taxon>Metazoa</taxon>
        <taxon>Chordata</taxon>
        <taxon>Craniata</taxon>
        <taxon>Vertebrata</taxon>
        <taxon>Euteleostomi</taxon>
        <taxon>Actinopterygii</taxon>
        <taxon>Neopterygii</taxon>
        <taxon>Teleostei</taxon>
        <taxon>Neoteleostei</taxon>
        <taxon>Acanthomorphata</taxon>
        <taxon>Eupercaria</taxon>
        <taxon>Perciformes</taxon>
        <taxon>Cottioidei</taxon>
        <taxon>Zoarcales</taxon>
        <taxon>Zoarcidae</taxon>
        <taxon>Zoarcinae</taxon>
        <taxon>Zoarces</taxon>
    </lineage>
</organism>
<evidence type="ECO:0000256" key="1">
    <source>
        <dbReference type="SAM" id="Coils"/>
    </source>
</evidence>
<dbReference type="EMBL" id="JBCEZU010000100">
    <property type="protein sequence ID" value="KAK9529908.1"/>
    <property type="molecule type" value="Genomic_DNA"/>
</dbReference>
<feature type="region of interest" description="Disordered" evidence="2">
    <location>
        <begin position="299"/>
        <end position="325"/>
    </location>
</feature>
<name>A0AAW1F6A2_ZOAVI</name>
<reference evidence="3 4" key="1">
    <citation type="journal article" date="2024" name="Genome Biol. Evol.">
        <title>Chromosome-level genome assembly of the viviparous eelpout Zoarces viviparus.</title>
        <authorList>
            <person name="Fuhrmann N."/>
            <person name="Brasseur M.V."/>
            <person name="Bakowski C.E."/>
            <person name="Podsiadlowski L."/>
            <person name="Prost S."/>
            <person name="Krehenwinkel H."/>
            <person name="Mayer C."/>
        </authorList>
    </citation>
    <scope>NUCLEOTIDE SEQUENCE [LARGE SCALE GENOMIC DNA]</scope>
    <source>
        <strain evidence="3">NO-MEL_2022_Ind0_liver</strain>
    </source>
</reference>
<evidence type="ECO:0000256" key="2">
    <source>
        <dbReference type="SAM" id="MobiDB-lite"/>
    </source>
</evidence>
<evidence type="ECO:0000313" key="4">
    <source>
        <dbReference type="Proteomes" id="UP001488805"/>
    </source>
</evidence>
<feature type="region of interest" description="Disordered" evidence="2">
    <location>
        <begin position="363"/>
        <end position="395"/>
    </location>
</feature>
<feature type="coiled-coil region" evidence="1">
    <location>
        <begin position="14"/>
        <end position="174"/>
    </location>
</feature>
<evidence type="ECO:0008006" key="5">
    <source>
        <dbReference type="Google" id="ProtNLM"/>
    </source>
</evidence>
<sequence>MEDIIGSTDKENIKELYLRQIQYLEQQLERCNLKYDELEKQNGDQTSRYDSLEKDMKYTTKNLKGLVFAKEKKVEELTEQLKSQKEAKRLALELTLTHSQKMEELQQRLDALNSESEMLAAKSQKQQELEEQLSLVMQQQSDTETQTKLLVSQKEKLKANVDREKNEDELERQKFFAEEKKRMDDFIELKMSLILRKEREAHGKCLEDLSFLQNENEALPVERDALRDKVMDLSVERDQLTNDLMRVNMENSTCRKEVQQMKMACEQLKAELKDCSSAHKSVLTRKDSLRRLLASESKEIHQKTAESAELRAELQRESSSSRRRQLEAVAKEGVLLLRHILMDSEETSETDQKMLRLQEILESSAPQAPPPQAPPPQRLTRAQKPPTSDPQTRQVLGSLSTGNVSVFPVMKRREKATEDTAAVSSQQLISERVRVLLRLRSHQNQISC</sequence>
<keyword evidence="1" id="KW-0175">Coiled coil</keyword>
<dbReference type="AlphaFoldDB" id="A0AAW1F6A2"/>
<proteinExistence type="predicted"/>
<protein>
    <recommendedName>
        <fullName evidence="5">Cilia- and flagella-associated protein 157</fullName>
    </recommendedName>
</protein>
<feature type="compositionally biased region" description="Pro residues" evidence="2">
    <location>
        <begin position="367"/>
        <end position="377"/>
    </location>
</feature>
<feature type="compositionally biased region" description="Polar residues" evidence="2">
    <location>
        <begin position="385"/>
        <end position="395"/>
    </location>
</feature>
<evidence type="ECO:0000313" key="3">
    <source>
        <dbReference type="EMBL" id="KAK9529908.1"/>
    </source>
</evidence>
<dbReference type="Proteomes" id="UP001488805">
    <property type="component" value="Unassembled WGS sequence"/>
</dbReference>
<gene>
    <name evidence="3" type="ORF">VZT92_011455</name>
</gene>
<keyword evidence="4" id="KW-1185">Reference proteome</keyword>
<accession>A0AAW1F6A2</accession>